<dbReference type="WBParaSite" id="MCU_002077-RA">
    <property type="protein sequence ID" value="MCU_002077-RA"/>
    <property type="gene ID" value="MCU_002077"/>
</dbReference>
<feature type="chain" id="PRO_5024455760" evidence="2">
    <location>
        <begin position="17"/>
        <end position="282"/>
    </location>
</feature>
<accession>A0A5K3ER09</accession>
<dbReference type="Gene3D" id="3.40.33.10">
    <property type="entry name" value="CAP"/>
    <property type="match status" value="1"/>
</dbReference>
<evidence type="ECO:0000259" key="3">
    <source>
        <dbReference type="SMART" id="SM00198"/>
    </source>
</evidence>
<dbReference type="PANTHER" id="PTHR10334">
    <property type="entry name" value="CYSTEINE-RICH SECRETORY PROTEIN-RELATED"/>
    <property type="match status" value="1"/>
</dbReference>
<proteinExistence type="predicted"/>
<feature type="domain" description="SCP" evidence="3">
    <location>
        <begin position="22"/>
        <end position="167"/>
    </location>
</feature>
<feature type="region of interest" description="Disordered" evidence="1">
    <location>
        <begin position="228"/>
        <end position="251"/>
    </location>
</feature>
<reference evidence="4" key="1">
    <citation type="submission" date="2019-11" db="UniProtKB">
        <authorList>
            <consortium name="WormBaseParasite"/>
        </authorList>
    </citation>
    <scope>IDENTIFICATION</scope>
</reference>
<evidence type="ECO:0000313" key="4">
    <source>
        <dbReference type="WBParaSite" id="MCU_002077-RA"/>
    </source>
</evidence>
<feature type="signal peptide" evidence="2">
    <location>
        <begin position="1"/>
        <end position="16"/>
    </location>
</feature>
<protein>
    <submittedName>
        <fullName evidence="4">SCP domain-containing protein</fullName>
    </submittedName>
</protein>
<dbReference type="AlphaFoldDB" id="A0A5K3ER09"/>
<evidence type="ECO:0000256" key="1">
    <source>
        <dbReference type="SAM" id="MobiDB-lite"/>
    </source>
</evidence>
<dbReference type="SUPFAM" id="SSF55797">
    <property type="entry name" value="PR-1-like"/>
    <property type="match status" value="1"/>
</dbReference>
<dbReference type="SMART" id="SM00198">
    <property type="entry name" value="SCP"/>
    <property type="match status" value="1"/>
</dbReference>
<dbReference type="InterPro" id="IPR035940">
    <property type="entry name" value="CAP_sf"/>
</dbReference>
<keyword evidence="2" id="KW-0732">Signal</keyword>
<dbReference type="InterPro" id="IPR014044">
    <property type="entry name" value="CAP_dom"/>
</dbReference>
<organism evidence="4">
    <name type="scientific">Mesocestoides corti</name>
    <name type="common">Flatworm</name>
    <dbReference type="NCBI Taxonomy" id="53468"/>
    <lineage>
        <taxon>Eukaryota</taxon>
        <taxon>Metazoa</taxon>
        <taxon>Spiralia</taxon>
        <taxon>Lophotrochozoa</taxon>
        <taxon>Platyhelminthes</taxon>
        <taxon>Cestoda</taxon>
        <taxon>Eucestoda</taxon>
        <taxon>Cyclophyllidea</taxon>
        <taxon>Mesocestoididae</taxon>
        <taxon>Mesocestoides</taxon>
    </lineage>
</organism>
<dbReference type="InterPro" id="IPR001283">
    <property type="entry name" value="CRISP-related"/>
</dbReference>
<evidence type="ECO:0000256" key="2">
    <source>
        <dbReference type="SAM" id="SignalP"/>
    </source>
</evidence>
<name>A0A5K3ER09_MESCO</name>
<sequence>MWTFVFLLAASWCAMAKNTTDEDRAKILEQHILMRESVSPSASDMQLLRYSTHLESLALQWTANCLRKTANSTLLPNHTNTAVTWINFQGSIVMYDSIISVFGNGLQNYFYENNTCTGYCVLGLQVIWSNTTAVGCASTYCSNSQQSTGQHFYLVACVYQPAGNIPNLRPYKNGTSCSSCPNGFFCHRKQCTNDTSLLPNTTTTSSTATPSTTTNTTTVAIGTSSSMTTTTSASANTNTVATGKSSSMTTISTTGTTTTSVSAQVPAWRILVFAILLLFISS</sequence>
<dbReference type="Pfam" id="PF00188">
    <property type="entry name" value="CAP"/>
    <property type="match status" value="1"/>
</dbReference>